<sequence>MAARFDPCASPYVCSLSPPPQPCLCRSAELEGCSPSPASPSQGFLSCPPSSQPRTQRVLPGLHPSIRFQGWYPGSWVANGEPHLTPNCALCVGACHYRQGVLTSVKSLAASTSRQEQQHSRKGRVQVAVTEAEEELFVEKQLLA</sequence>
<protein>
    <submittedName>
        <fullName evidence="2">Uncharacterized protein</fullName>
    </submittedName>
</protein>
<organism evidence="2 3">
    <name type="scientific">Saguinus oedipus</name>
    <name type="common">Cotton-top tamarin</name>
    <name type="synonym">Oedipomidas oedipus</name>
    <dbReference type="NCBI Taxonomy" id="9490"/>
    <lineage>
        <taxon>Eukaryota</taxon>
        <taxon>Metazoa</taxon>
        <taxon>Chordata</taxon>
        <taxon>Craniata</taxon>
        <taxon>Vertebrata</taxon>
        <taxon>Euteleostomi</taxon>
        <taxon>Mammalia</taxon>
        <taxon>Eutheria</taxon>
        <taxon>Euarchontoglires</taxon>
        <taxon>Primates</taxon>
        <taxon>Haplorrhini</taxon>
        <taxon>Platyrrhini</taxon>
        <taxon>Cebidae</taxon>
        <taxon>Callitrichinae</taxon>
        <taxon>Saguinus</taxon>
    </lineage>
</organism>
<accession>A0ABQ9UYY2</accession>
<reference evidence="2 3" key="1">
    <citation type="submission" date="2023-05" db="EMBL/GenBank/DDBJ databases">
        <title>B98-5 Cell Line De Novo Hybrid Assembly: An Optical Mapping Approach.</title>
        <authorList>
            <person name="Kananen K."/>
            <person name="Auerbach J.A."/>
            <person name="Kautto E."/>
            <person name="Blachly J.S."/>
        </authorList>
    </citation>
    <scope>NUCLEOTIDE SEQUENCE [LARGE SCALE GENOMIC DNA]</scope>
    <source>
        <strain evidence="2">B95-8</strain>
        <tissue evidence="2">Cell line</tissue>
    </source>
</reference>
<comment type="caution">
    <text evidence="2">The sequence shown here is derived from an EMBL/GenBank/DDBJ whole genome shotgun (WGS) entry which is preliminary data.</text>
</comment>
<evidence type="ECO:0000313" key="3">
    <source>
        <dbReference type="Proteomes" id="UP001266305"/>
    </source>
</evidence>
<evidence type="ECO:0000313" key="2">
    <source>
        <dbReference type="EMBL" id="KAK2102329.1"/>
    </source>
</evidence>
<keyword evidence="3" id="KW-1185">Reference proteome</keyword>
<name>A0ABQ9UYY2_SAGOE</name>
<dbReference type="Proteomes" id="UP001266305">
    <property type="component" value="Unassembled WGS sequence"/>
</dbReference>
<feature type="compositionally biased region" description="Polar residues" evidence="1">
    <location>
        <begin position="39"/>
        <end position="55"/>
    </location>
</feature>
<proteinExistence type="predicted"/>
<evidence type="ECO:0000256" key="1">
    <source>
        <dbReference type="SAM" id="MobiDB-lite"/>
    </source>
</evidence>
<dbReference type="EMBL" id="JASSZA010000009">
    <property type="protein sequence ID" value="KAK2102329.1"/>
    <property type="molecule type" value="Genomic_DNA"/>
</dbReference>
<gene>
    <name evidence="2" type="ORF">P7K49_019996</name>
</gene>
<feature type="region of interest" description="Disordered" evidence="1">
    <location>
        <begin position="33"/>
        <end position="58"/>
    </location>
</feature>